<protein>
    <submittedName>
        <fullName evidence="6">ABC transporter ATP-binding protein</fullName>
    </submittedName>
</protein>
<dbReference type="SUPFAM" id="SSF52540">
    <property type="entry name" value="P-loop containing nucleoside triphosphate hydrolases"/>
    <property type="match status" value="1"/>
</dbReference>
<dbReference type="Gene3D" id="3.40.50.300">
    <property type="entry name" value="P-loop containing nucleotide triphosphate hydrolases"/>
    <property type="match status" value="1"/>
</dbReference>
<dbReference type="InterPro" id="IPR003593">
    <property type="entry name" value="AAA+_ATPase"/>
</dbReference>
<sequence length="309" mass="33854">MITFDKVSRRYGDRVAVDHVELEVPDGEICVLLGESGSGKSTLLRMVNRLVEPSSGLVLVQGQDARSVHPQQLRLKIGYVIQSVGLFPHWRVEDNVATVPRLLKWPPRKISERTDALLDLVGLPPKLFRTRFPHELSGGQAQRVGLARALAADPPLLLMDEPFSALDPATRRGLQTSLRQIHQETGKTILFVTHDVEEAIVLADKLAVLDDGKLVAQGRSRDLLRPDAPYPVRQLFGQEAIAFHRLATIPAQMLAEPGDYGMAPVLEPNASLKQALMMMLAQGAPAVKVAETASTPGGTVQWSSLLERL</sequence>
<dbReference type="InterPro" id="IPR003439">
    <property type="entry name" value="ABC_transporter-like_ATP-bd"/>
</dbReference>
<dbReference type="SMART" id="SM00382">
    <property type="entry name" value="AAA"/>
    <property type="match status" value="1"/>
</dbReference>
<dbReference type="RefSeq" id="WP_379596839.1">
    <property type="nucleotide sequence ID" value="NZ_JBHRTN010000010.1"/>
</dbReference>
<dbReference type="PROSITE" id="PS50893">
    <property type="entry name" value="ABC_TRANSPORTER_2"/>
    <property type="match status" value="1"/>
</dbReference>
<keyword evidence="7" id="KW-1185">Reference proteome</keyword>
<evidence type="ECO:0000313" key="6">
    <source>
        <dbReference type="EMBL" id="MFC3125870.1"/>
    </source>
</evidence>
<evidence type="ECO:0000313" key="7">
    <source>
        <dbReference type="Proteomes" id="UP001595593"/>
    </source>
</evidence>
<proteinExistence type="inferred from homology"/>
<dbReference type="EMBL" id="JBHRTN010000010">
    <property type="protein sequence ID" value="MFC3125870.1"/>
    <property type="molecule type" value="Genomic_DNA"/>
</dbReference>
<keyword evidence="3" id="KW-0547">Nucleotide-binding</keyword>
<dbReference type="GO" id="GO:0005524">
    <property type="term" value="F:ATP binding"/>
    <property type="evidence" value="ECO:0007669"/>
    <property type="project" value="UniProtKB-KW"/>
</dbReference>
<dbReference type="PANTHER" id="PTHR43117">
    <property type="entry name" value="OSMOPROTECTANT IMPORT ATP-BINDING PROTEIN OSMV"/>
    <property type="match status" value="1"/>
</dbReference>
<dbReference type="InterPro" id="IPR017871">
    <property type="entry name" value="ABC_transporter-like_CS"/>
</dbReference>
<dbReference type="Proteomes" id="UP001595593">
    <property type="component" value="Unassembled WGS sequence"/>
</dbReference>
<comment type="similarity">
    <text evidence="1">Belongs to the ABC transporter superfamily.</text>
</comment>
<evidence type="ECO:0000259" key="5">
    <source>
        <dbReference type="PROSITE" id="PS50893"/>
    </source>
</evidence>
<gene>
    <name evidence="6" type="ORF">ACFOD4_12445</name>
</gene>
<evidence type="ECO:0000256" key="3">
    <source>
        <dbReference type="ARBA" id="ARBA00022741"/>
    </source>
</evidence>
<evidence type="ECO:0000256" key="2">
    <source>
        <dbReference type="ARBA" id="ARBA00022448"/>
    </source>
</evidence>
<keyword evidence="2" id="KW-0813">Transport</keyword>
<name>A0ABV7G365_9PROT</name>
<evidence type="ECO:0000256" key="4">
    <source>
        <dbReference type="ARBA" id="ARBA00022840"/>
    </source>
</evidence>
<reference evidence="7" key="1">
    <citation type="journal article" date="2019" name="Int. J. Syst. Evol. Microbiol.">
        <title>The Global Catalogue of Microorganisms (GCM) 10K type strain sequencing project: providing services to taxonomists for standard genome sequencing and annotation.</title>
        <authorList>
            <consortium name="The Broad Institute Genomics Platform"/>
            <consortium name="The Broad Institute Genome Sequencing Center for Infectious Disease"/>
            <person name="Wu L."/>
            <person name="Ma J."/>
        </authorList>
    </citation>
    <scope>NUCLEOTIDE SEQUENCE [LARGE SCALE GENOMIC DNA]</scope>
    <source>
        <strain evidence="7">KCTC 52094</strain>
    </source>
</reference>
<dbReference type="Pfam" id="PF00005">
    <property type="entry name" value="ABC_tran"/>
    <property type="match status" value="1"/>
</dbReference>
<keyword evidence="4 6" id="KW-0067">ATP-binding</keyword>
<organism evidence="6 7">
    <name type="scientific">Teichococcus globiformis</name>
    <dbReference type="NCBI Taxonomy" id="2307229"/>
    <lineage>
        <taxon>Bacteria</taxon>
        <taxon>Pseudomonadati</taxon>
        <taxon>Pseudomonadota</taxon>
        <taxon>Alphaproteobacteria</taxon>
        <taxon>Acetobacterales</taxon>
        <taxon>Roseomonadaceae</taxon>
        <taxon>Roseomonas</taxon>
    </lineage>
</organism>
<feature type="domain" description="ABC transporter" evidence="5">
    <location>
        <begin position="2"/>
        <end position="236"/>
    </location>
</feature>
<accession>A0ABV7G365</accession>
<dbReference type="InterPro" id="IPR027417">
    <property type="entry name" value="P-loop_NTPase"/>
</dbReference>
<dbReference type="PANTHER" id="PTHR43117:SF5">
    <property type="entry name" value="GLYCINE BETAINE UPTAKE SYSTEM ATP-BINDING PROTEIN YEHX"/>
    <property type="match status" value="1"/>
</dbReference>
<dbReference type="PROSITE" id="PS00211">
    <property type="entry name" value="ABC_TRANSPORTER_1"/>
    <property type="match status" value="1"/>
</dbReference>
<comment type="caution">
    <text evidence="6">The sequence shown here is derived from an EMBL/GenBank/DDBJ whole genome shotgun (WGS) entry which is preliminary data.</text>
</comment>
<evidence type="ECO:0000256" key="1">
    <source>
        <dbReference type="ARBA" id="ARBA00005417"/>
    </source>
</evidence>